<dbReference type="NCBIfam" id="TIGR02432">
    <property type="entry name" value="lysidine_TilS_N"/>
    <property type="match status" value="1"/>
</dbReference>
<dbReference type="InterPro" id="IPR014729">
    <property type="entry name" value="Rossmann-like_a/b/a_fold"/>
</dbReference>
<dbReference type="EMBL" id="AP017369">
    <property type="protein sequence ID" value="BAU97044.1"/>
    <property type="molecule type" value="Genomic_DNA"/>
</dbReference>
<dbReference type="GO" id="GO:0032267">
    <property type="term" value="F:tRNA(Ile)-lysidine synthase activity"/>
    <property type="evidence" value="ECO:0007669"/>
    <property type="project" value="UniProtKB-EC"/>
</dbReference>
<evidence type="ECO:0000256" key="5">
    <source>
        <dbReference type="ARBA" id="ARBA00022840"/>
    </source>
</evidence>
<protein>
    <recommendedName>
        <fullName evidence="7">tRNA(Ile)-lysidine synthase</fullName>
        <ecNumber evidence="7">6.3.4.19</ecNumber>
    </recommendedName>
    <alternativeName>
        <fullName evidence="7">tRNA(Ile)-2-lysyl-cytidine synthase</fullName>
    </alternativeName>
    <alternativeName>
        <fullName evidence="7">tRNA(Ile)-lysidine synthetase</fullName>
    </alternativeName>
</protein>
<dbReference type="InterPro" id="IPR012795">
    <property type="entry name" value="tRNA_Ile_lys_synt_N"/>
</dbReference>
<dbReference type="AlphaFoldDB" id="A0A160PTC1"/>
<comment type="catalytic activity">
    <reaction evidence="6 7">
        <text>cytidine(34) in tRNA(Ile2) + L-lysine + ATP = lysidine(34) in tRNA(Ile2) + AMP + diphosphate + H(+)</text>
        <dbReference type="Rhea" id="RHEA:43744"/>
        <dbReference type="Rhea" id="RHEA-COMP:10625"/>
        <dbReference type="Rhea" id="RHEA-COMP:10670"/>
        <dbReference type="ChEBI" id="CHEBI:15378"/>
        <dbReference type="ChEBI" id="CHEBI:30616"/>
        <dbReference type="ChEBI" id="CHEBI:32551"/>
        <dbReference type="ChEBI" id="CHEBI:33019"/>
        <dbReference type="ChEBI" id="CHEBI:82748"/>
        <dbReference type="ChEBI" id="CHEBI:83665"/>
        <dbReference type="ChEBI" id="CHEBI:456215"/>
        <dbReference type="EC" id="6.3.4.19"/>
    </reaction>
</comment>
<dbReference type="Gene3D" id="3.40.50.620">
    <property type="entry name" value="HUPs"/>
    <property type="match status" value="1"/>
</dbReference>
<dbReference type="KEGG" id="csur:N24_2782"/>
<evidence type="ECO:0000256" key="7">
    <source>
        <dbReference type="HAMAP-Rule" id="MF_01161"/>
    </source>
</evidence>
<evidence type="ECO:0000256" key="3">
    <source>
        <dbReference type="ARBA" id="ARBA00022694"/>
    </source>
</evidence>
<keyword evidence="3 7" id="KW-0819">tRNA processing</keyword>
<dbReference type="SUPFAM" id="SSF52402">
    <property type="entry name" value="Adenine nucleotide alpha hydrolases-like"/>
    <property type="match status" value="1"/>
</dbReference>
<reference evidence="10 11" key="1">
    <citation type="submission" date="2016-02" db="EMBL/GenBank/DDBJ databases">
        <title>Corynebacterium glutamicum N24 whole genome sequencing project.</title>
        <authorList>
            <person name="Matsutani M."/>
            <person name="Nangtapong N."/>
            <person name="Yakushi T."/>
            <person name="Matsushita K."/>
        </authorList>
    </citation>
    <scope>NUCLEOTIDE SEQUENCE [LARGE SCALE GENOMIC DNA]</scope>
    <source>
        <strain evidence="10 11">N24</strain>
    </source>
</reference>
<keyword evidence="11" id="KW-1185">Reference proteome</keyword>
<comment type="domain">
    <text evidence="7">The N-terminal region contains the highly conserved SGGXDS motif, predicted to be a P-loop motif involved in ATP binding.</text>
</comment>
<dbReference type="RefSeq" id="WP_096458458.1">
    <property type="nucleotide sequence ID" value="NZ_AP017369.1"/>
</dbReference>
<proteinExistence type="inferred from homology"/>
<sequence length="314" mass="34259">MPTLIGDLELPRVSPNFLELRKAVRRYRREAVHIGLSGGPDSLALVAAALAENMQVTAICIDHNLQAGSAEVAHNAAAMARHMGAQTIVKSIHVAPGEGMEAAAREARYEAFAQLTDEIWVAHTMDDQAETYLLGGLRGNPAGMKDASRRLELSIIRPLLRVRRAHTHGACEELGLTPWQDPQNFDDAYRRVAIRNKVIPLLAQVHGGDPVPGLALAARRAVEDAEVVEGDVEKRRHEWQDGFPTALAAEPRGLRRRMLADFLRGHGIAVNSRKIEAVDQLLINWHGQGGVAVGKSANGRLEVVRQSGKLKITD</sequence>
<dbReference type="Pfam" id="PF09179">
    <property type="entry name" value="TilS"/>
    <property type="match status" value="1"/>
</dbReference>
<dbReference type="InterPro" id="IPR011063">
    <property type="entry name" value="TilS/TtcA_N"/>
</dbReference>
<comment type="function">
    <text evidence="7">Ligates lysine onto the cytidine present at position 34 of the AUA codon-specific tRNA(Ile) that contains the anticodon CAU, in an ATP-dependent manner. Cytidine is converted to lysidine, thus changing the amino acid specificity of the tRNA from methionine to isoleucine.</text>
</comment>
<dbReference type="Pfam" id="PF01171">
    <property type="entry name" value="ATP_bind_3"/>
    <property type="match status" value="1"/>
</dbReference>
<dbReference type="PANTHER" id="PTHR43033:SF1">
    <property type="entry name" value="TRNA(ILE)-LYSIDINE SYNTHASE-RELATED"/>
    <property type="match status" value="1"/>
</dbReference>
<dbReference type="HAMAP" id="MF_01161">
    <property type="entry name" value="tRNA_Ile_lys_synt"/>
    <property type="match status" value="1"/>
</dbReference>
<dbReference type="GO" id="GO:0005737">
    <property type="term" value="C:cytoplasm"/>
    <property type="evidence" value="ECO:0007669"/>
    <property type="project" value="UniProtKB-SubCell"/>
</dbReference>
<evidence type="ECO:0000256" key="2">
    <source>
        <dbReference type="ARBA" id="ARBA00022598"/>
    </source>
</evidence>
<dbReference type="EC" id="6.3.4.19" evidence="7"/>
<dbReference type="PANTHER" id="PTHR43033">
    <property type="entry name" value="TRNA(ILE)-LYSIDINE SYNTHASE-RELATED"/>
    <property type="match status" value="1"/>
</dbReference>
<dbReference type="Proteomes" id="UP000218244">
    <property type="component" value="Chromosome"/>
</dbReference>
<gene>
    <name evidence="10" type="primary">mesJ</name>
    <name evidence="7" type="synonym">tilS</name>
    <name evidence="10" type="ORF">N24_2782</name>
</gene>
<evidence type="ECO:0000259" key="8">
    <source>
        <dbReference type="Pfam" id="PF01171"/>
    </source>
</evidence>
<keyword evidence="4 7" id="KW-0547">Nucleotide-binding</keyword>
<dbReference type="InterPro" id="IPR015262">
    <property type="entry name" value="tRNA_Ile_lys_synt_subst-bd"/>
</dbReference>
<dbReference type="GO" id="GO:0006400">
    <property type="term" value="P:tRNA modification"/>
    <property type="evidence" value="ECO:0007669"/>
    <property type="project" value="UniProtKB-UniRule"/>
</dbReference>
<evidence type="ECO:0000259" key="9">
    <source>
        <dbReference type="Pfam" id="PF09179"/>
    </source>
</evidence>
<keyword evidence="1 7" id="KW-0963">Cytoplasm</keyword>
<feature type="domain" description="tRNA(Ile)-lysidine/2-thiocytidine synthase N-terminal" evidence="8">
    <location>
        <begin position="32"/>
        <end position="196"/>
    </location>
</feature>
<dbReference type="CDD" id="cd01992">
    <property type="entry name" value="TilS_N"/>
    <property type="match status" value="1"/>
</dbReference>
<evidence type="ECO:0000256" key="6">
    <source>
        <dbReference type="ARBA" id="ARBA00048539"/>
    </source>
</evidence>
<feature type="domain" description="tRNA(Ile)-lysidine synthase substrate-binding" evidence="9">
    <location>
        <begin position="246"/>
        <end position="310"/>
    </location>
</feature>
<organism evidence="10 11">
    <name type="scientific">Corynebacterium suranareeae</name>
    <dbReference type="NCBI Taxonomy" id="2506452"/>
    <lineage>
        <taxon>Bacteria</taxon>
        <taxon>Bacillati</taxon>
        <taxon>Actinomycetota</taxon>
        <taxon>Actinomycetes</taxon>
        <taxon>Mycobacteriales</taxon>
        <taxon>Corynebacteriaceae</taxon>
        <taxon>Corynebacterium</taxon>
    </lineage>
</organism>
<evidence type="ECO:0000313" key="10">
    <source>
        <dbReference type="EMBL" id="BAU97044.1"/>
    </source>
</evidence>
<keyword evidence="2 7" id="KW-0436">Ligase</keyword>
<keyword evidence="5 7" id="KW-0067">ATP-binding</keyword>
<dbReference type="GO" id="GO:0005524">
    <property type="term" value="F:ATP binding"/>
    <property type="evidence" value="ECO:0007669"/>
    <property type="project" value="UniProtKB-UniRule"/>
</dbReference>
<dbReference type="InterPro" id="IPR012094">
    <property type="entry name" value="tRNA_Ile_lys_synt"/>
</dbReference>
<evidence type="ECO:0000313" key="11">
    <source>
        <dbReference type="Proteomes" id="UP000218244"/>
    </source>
</evidence>
<accession>A0A160PTC1</accession>
<comment type="similarity">
    <text evidence="7">Belongs to the tRNA(Ile)-lysidine synthase family.</text>
</comment>
<evidence type="ECO:0000256" key="1">
    <source>
        <dbReference type="ARBA" id="ARBA00022490"/>
    </source>
</evidence>
<evidence type="ECO:0000256" key="4">
    <source>
        <dbReference type="ARBA" id="ARBA00022741"/>
    </source>
</evidence>
<feature type="binding site" evidence="7">
    <location>
        <begin position="37"/>
        <end position="42"/>
    </location>
    <ligand>
        <name>ATP</name>
        <dbReference type="ChEBI" id="CHEBI:30616"/>
    </ligand>
</feature>
<comment type="subcellular location">
    <subcellularLocation>
        <location evidence="7">Cytoplasm</location>
    </subcellularLocation>
</comment>
<name>A0A160PTC1_9CORY</name>